<sequence>MVEFLKEHSWFILFAIWGFPLSFYRSKFRKIVYQTDSWTINIKPFFIKEIKGLFGNLYPDNKEYLKQRNFYRFYLGIYTILLLLYLKYS</sequence>
<accession>A0A2S7L0V4</accession>
<name>A0A2S7L0V4_9FLAO</name>
<proteinExistence type="predicted"/>
<dbReference type="Proteomes" id="UP000239522">
    <property type="component" value="Unassembled WGS sequence"/>
</dbReference>
<evidence type="ECO:0000313" key="2">
    <source>
        <dbReference type="EMBL" id="PQB08552.1"/>
    </source>
</evidence>
<protein>
    <submittedName>
        <fullName evidence="2">Uncharacterized protein</fullName>
    </submittedName>
</protein>
<reference evidence="2 3" key="1">
    <citation type="submission" date="2016-11" db="EMBL/GenBank/DDBJ databases">
        <title>Trade-off between light-utilization and light-protection in marine flavobacteria.</title>
        <authorList>
            <person name="Kumagai Y."/>
        </authorList>
    </citation>
    <scope>NUCLEOTIDE SEQUENCE [LARGE SCALE GENOMIC DNA]</scope>
    <source>
        <strain evidence="2 3">ATCC 700397</strain>
    </source>
</reference>
<dbReference type="EMBL" id="MQUA01000013">
    <property type="protein sequence ID" value="PQB08552.1"/>
    <property type="molecule type" value="Genomic_DNA"/>
</dbReference>
<dbReference type="OrthoDB" id="1202856at2"/>
<gene>
    <name evidence="2" type="ORF">BST83_16540</name>
</gene>
<dbReference type="AlphaFoldDB" id="A0A2S7L0V4"/>
<organism evidence="2 3">
    <name type="scientific">Polaribacter filamentus</name>
    <dbReference type="NCBI Taxonomy" id="53483"/>
    <lineage>
        <taxon>Bacteria</taxon>
        <taxon>Pseudomonadati</taxon>
        <taxon>Bacteroidota</taxon>
        <taxon>Flavobacteriia</taxon>
        <taxon>Flavobacteriales</taxon>
        <taxon>Flavobacteriaceae</taxon>
    </lineage>
</organism>
<dbReference type="RefSeq" id="WP_104810741.1">
    <property type="nucleotide sequence ID" value="NZ_MQUA01000013.1"/>
</dbReference>
<evidence type="ECO:0000313" key="3">
    <source>
        <dbReference type="Proteomes" id="UP000239522"/>
    </source>
</evidence>
<keyword evidence="1" id="KW-0812">Transmembrane</keyword>
<keyword evidence="1" id="KW-0472">Membrane</keyword>
<evidence type="ECO:0000256" key="1">
    <source>
        <dbReference type="SAM" id="Phobius"/>
    </source>
</evidence>
<keyword evidence="1" id="KW-1133">Transmembrane helix</keyword>
<keyword evidence="3" id="KW-1185">Reference proteome</keyword>
<feature type="transmembrane region" description="Helical" evidence="1">
    <location>
        <begin position="6"/>
        <end position="24"/>
    </location>
</feature>
<comment type="caution">
    <text evidence="2">The sequence shown here is derived from an EMBL/GenBank/DDBJ whole genome shotgun (WGS) entry which is preliminary data.</text>
</comment>
<feature type="transmembrane region" description="Helical" evidence="1">
    <location>
        <begin position="70"/>
        <end position="88"/>
    </location>
</feature>